<feature type="compositionally biased region" description="Low complexity" evidence="1">
    <location>
        <begin position="525"/>
        <end position="540"/>
    </location>
</feature>
<dbReference type="PROSITE" id="PS51257">
    <property type="entry name" value="PROKAR_LIPOPROTEIN"/>
    <property type="match status" value="1"/>
</dbReference>
<dbReference type="AlphaFoldDB" id="A0A1Q8I1V3"/>
<feature type="chain" id="PRO_5038501202" description="Carbohydrate-binding domain-containing protein" evidence="2">
    <location>
        <begin position="33"/>
        <end position="604"/>
    </location>
</feature>
<evidence type="ECO:0000256" key="1">
    <source>
        <dbReference type="SAM" id="MobiDB-lite"/>
    </source>
</evidence>
<feature type="compositionally biased region" description="Low complexity" evidence="1">
    <location>
        <begin position="583"/>
        <end position="604"/>
    </location>
</feature>
<dbReference type="Proteomes" id="UP000185736">
    <property type="component" value="Unassembled WGS sequence"/>
</dbReference>
<dbReference type="RefSeq" id="WP_075248952.1">
    <property type="nucleotide sequence ID" value="NZ_MSGO01000018.1"/>
</dbReference>
<proteinExistence type="predicted"/>
<feature type="region of interest" description="Disordered" evidence="1">
    <location>
        <begin position="85"/>
        <end position="119"/>
    </location>
</feature>
<evidence type="ECO:0000313" key="4">
    <source>
        <dbReference type="Proteomes" id="UP000185736"/>
    </source>
</evidence>
<feature type="compositionally biased region" description="Low complexity" evidence="1">
    <location>
        <begin position="85"/>
        <end position="118"/>
    </location>
</feature>
<organism evidence="3 4">
    <name type="scientific">Actinomyces oris</name>
    <dbReference type="NCBI Taxonomy" id="544580"/>
    <lineage>
        <taxon>Bacteria</taxon>
        <taxon>Bacillati</taxon>
        <taxon>Actinomycetota</taxon>
        <taxon>Actinomycetes</taxon>
        <taxon>Actinomycetales</taxon>
        <taxon>Actinomycetaceae</taxon>
        <taxon>Actinomyces</taxon>
    </lineage>
</organism>
<feature type="region of interest" description="Disordered" evidence="1">
    <location>
        <begin position="325"/>
        <end position="359"/>
    </location>
</feature>
<dbReference type="InterPro" id="IPR025584">
    <property type="entry name" value="Cthe_2159"/>
</dbReference>
<evidence type="ECO:0000256" key="2">
    <source>
        <dbReference type="SAM" id="SignalP"/>
    </source>
</evidence>
<gene>
    <name evidence="3" type="ORF">BKH32_05180</name>
</gene>
<accession>A0A1Q8I1V3</accession>
<evidence type="ECO:0008006" key="5">
    <source>
        <dbReference type="Google" id="ProtNLM"/>
    </source>
</evidence>
<keyword evidence="2" id="KW-0732">Signal</keyword>
<comment type="caution">
    <text evidence="3">The sequence shown here is derived from an EMBL/GenBank/DDBJ whole genome shotgun (WGS) entry which is preliminary data.</text>
</comment>
<dbReference type="EMBL" id="MSGO01000018">
    <property type="protein sequence ID" value="OLL15073.1"/>
    <property type="molecule type" value="Genomic_DNA"/>
</dbReference>
<feature type="compositionally biased region" description="Gly residues" evidence="1">
    <location>
        <begin position="541"/>
        <end position="565"/>
    </location>
</feature>
<feature type="compositionally biased region" description="Polar residues" evidence="1">
    <location>
        <begin position="340"/>
        <end position="350"/>
    </location>
</feature>
<name>A0A1Q8I1V3_9ACTO</name>
<evidence type="ECO:0000313" key="3">
    <source>
        <dbReference type="EMBL" id="OLL15073.1"/>
    </source>
</evidence>
<feature type="signal peptide" evidence="2">
    <location>
        <begin position="1"/>
        <end position="32"/>
    </location>
</feature>
<sequence>MKTTKTMTTKPLNRLRRRATGAVALLAAIALAAGCSTSSASSNASTSGSSESDTTWTTISSSVATASTGASVSDILGANASVEDASSSADDAGTPDTSSATTITLSGSSASASGSASSNVKVDGGTVTISGAGTYVISGELSNGRIVVNAPKADVRLVLKGASITSSDGPAIDIQDAGDAIVVLAKDSKNTLTDGQSYASGQEATAALFSSDTLTVTGTGQLDVTGSYKDGISSKNGLIITGSTTIKVKAADDGLRGKDYLVVEAGTLTVEAGGDALKSSEGDDETKGFISLGKASITLTSTDDAISATTDVTVKDTTLTITAGGGQANATVEEQAPPGQESTADSSTPSPKGINAGVSYTQDSGKVTVNAADEGLQAAFINVAGGELSIAAGDDGINASNGDHVIEGHENADSESDDGSVLTISGGEVEVSYASSDGIDSNGSAYVKGGIVVVSGQAGAMDGSVDANGESRLVGVTGSPSVSAGDTLTVTDASGAQVASLKVDFTAEAITVLGLTEGQQYTVATSSGGSATGTASALSAGTGGPMGGGQGDQDGQPGGGQGQQPGGEQQSNGQQPGGGQGQQSGNQSSQNSQSNSTSSTAQSS</sequence>
<dbReference type="Pfam" id="PF14262">
    <property type="entry name" value="Cthe_2159"/>
    <property type="match status" value="1"/>
</dbReference>
<reference evidence="3 4" key="1">
    <citation type="submission" date="2016-12" db="EMBL/GenBank/DDBJ databases">
        <title>Genomic comparison of strains in the 'Actinomyces naeslundii' group.</title>
        <authorList>
            <person name="Mughal S.R."/>
            <person name="Do T."/>
            <person name="Gilbert S.C."/>
            <person name="Witherden E.A."/>
            <person name="Didelot X."/>
            <person name="Beighton D."/>
        </authorList>
    </citation>
    <scope>NUCLEOTIDE SEQUENCE [LARGE SCALE GENOMIC DNA]</scope>
    <source>
        <strain evidence="3 4">S64C</strain>
    </source>
</reference>
<protein>
    <recommendedName>
        <fullName evidence="5">Carbohydrate-binding domain-containing protein</fullName>
    </recommendedName>
</protein>
<feature type="region of interest" description="Disordered" evidence="1">
    <location>
        <begin position="525"/>
        <end position="604"/>
    </location>
</feature>